<name>A0ABC8UMM1_9AQUA</name>
<evidence type="ECO:0000313" key="5">
    <source>
        <dbReference type="Proteomes" id="UP001642360"/>
    </source>
</evidence>
<dbReference type="AlphaFoldDB" id="A0ABC8UMM1"/>
<protein>
    <recommendedName>
        <fullName evidence="3">PGG domain-containing protein</fullName>
    </recommendedName>
</protein>
<keyword evidence="5" id="KW-1185">Reference proteome</keyword>
<dbReference type="PANTHER" id="PTHR24177:SF314">
    <property type="entry name" value="PROTEIN ACCELERATED CELL DEATH 6-LIKE ISOFORM X1"/>
    <property type="match status" value="1"/>
</dbReference>
<dbReference type="Gene3D" id="1.25.40.20">
    <property type="entry name" value="Ankyrin repeat-containing domain"/>
    <property type="match status" value="2"/>
</dbReference>
<evidence type="ECO:0000259" key="3">
    <source>
        <dbReference type="Pfam" id="PF13962"/>
    </source>
</evidence>
<keyword evidence="2" id="KW-1133">Transmembrane helix</keyword>
<comment type="caution">
    <text evidence="4">The sequence shown here is derived from an EMBL/GenBank/DDBJ whole genome shotgun (WGS) entry which is preliminary data.</text>
</comment>
<dbReference type="SUPFAM" id="SSF48403">
    <property type="entry name" value="Ankyrin repeat"/>
    <property type="match status" value="2"/>
</dbReference>
<accession>A0ABC8UMM1</accession>
<dbReference type="PANTHER" id="PTHR24177">
    <property type="entry name" value="CASKIN"/>
    <property type="match status" value="1"/>
</dbReference>
<dbReference type="SMART" id="SM00248">
    <property type="entry name" value="ANK"/>
    <property type="match status" value="5"/>
</dbReference>
<feature type="transmembrane region" description="Helical" evidence="2">
    <location>
        <begin position="577"/>
        <end position="598"/>
    </location>
</feature>
<evidence type="ECO:0000313" key="4">
    <source>
        <dbReference type="EMBL" id="CAK9182229.1"/>
    </source>
</evidence>
<dbReference type="EMBL" id="CAUOFW020008279">
    <property type="protein sequence ID" value="CAK9182229.1"/>
    <property type="molecule type" value="Genomic_DNA"/>
</dbReference>
<dbReference type="InterPro" id="IPR026961">
    <property type="entry name" value="PGG_dom"/>
</dbReference>
<sequence length="614" mass="69521">MALTADVAKHRYNKDLFNALTRGEEDKVIQLCRENPEGPLHVLSLHKDTVLHVATYSKRKDLVLNLLQELPEGQFAKLTHQNDAGNTVLHEAVTSDRTVKVATELLLKAPELLSMHNQNGETALFCAARYGKSKMYEYLDDEMNKSIKDPAELKAFHYRDDKTTILHLSILNEYFSLALLIASKYEYLLNEKDDDGMTALQLLACNPAAFEDRRSTPVSLKRFFYSSQRCCAVPLWESIQKQHRIYEEAVKIAKFLIERDTSWEETESALDSIKPKIHKYSSKNSQDRGVGKGKKAATSTDQTVHQKFAETPLLLATKSGIMEIVEEILTMYPQAVDHVDHNGQNILHRAIKYRQMQVFDLVEKMEIPMRRLTRKIDNNGNSILHCVGKRSQDHEADMRSPALILQEELHLFERVEKICQRYSVKHFNSKGQRAVELFREANAKLCTDAKEWLKRTAENCSIVVVLIATVAFAAAYTIPGGPDQTTGYPLLLNQPFFVIFTIADVLSLTIALTSLIAFLSILTSSFQLMDFKQSLPQKLMLGVTLLICSVSFMMLAFAATVLLMIHNNEHWTMVASYLVALLPVCIFALSYLPLYVSLIKTSIFSLKKIGEALP</sequence>
<keyword evidence="2" id="KW-0812">Transmembrane</keyword>
<feature type="domain" description="PGG" evidence="3">
    <location>
        <begin position="450"/>
        <end position="562"/>
    </location>
</feature>
<evidence type="ECO:0000256" key="2">
    <source>
        <dbReference type="SAM" id="Phobius"/>
    </source>
</evidence>
<reference evidence="4 5" key="1">
    <citation type="submission" date="2024-02" db="EMBL/GenBank/DDBJ databases">
        <authorList>
            <person name="Vignale AGUSTIN F."/>
            <person name="Sosa J E."/>
            <person name="Modenutti C."/>
        </authorList>
    </citation>
    <scope>NUCLEOTIDE SEQUENCE [LARGE SCALE GENOMIC DNA]</scope>
</reference>
<feature type="transmembrane region" description="Helical" evidence="2">
    <location>
        <begin position="498"/>
        <end position="522"/>
    </location>
</feature>
<dbReference type="InterPro" id="IPR002110">
    <property type="entry name" value="Ankyrin_rpt"/>
</dbReference>
<feature type="transmembrane region" description="Helical" evidence="2">
    <location>
        <begin position="543"/>
        <end position="565"/>
    </location>
</feature>
<proteinExistence type="predicted"/>
<feature type="region of interest" description="Disordered" evidence="1">
    <location>
        <begin position="280"/>
        <end position="302"/>
    </location>
</feature>
<keyword evidence="2" id="KW-0472">Membrane</keyword>
<dbReference type="Pfam" id="PF13962">
    <property type="entry name" value="PGG"/>
    <property type="match status" value="1"/>
</dbReference>
<evidence type="ECO:0000256" key="1">
    <source>
        <dbReference type="SAM" id="MobiDB-lite"/>
    </source>
</evidence>
<gene>
    <name evidence="4" type="ORF">ILEXP_LOCUS52365</name>
</gene>
<dbReference type="InterPro" id="IPR036770">
    <property type="entry name" value="Ankyrin_rpt-contain_sf"/>
</dbReference>
<feature type="transmembrane region" description="Helical" evidence="2">
    <location>
        <begin position="460"/>
        <end position="478"/>
    </location>
</feature>
<organism evidence="4 5">
    <name type="scientific">Ilex paraguariensis</name>
    <name type="common">yerba mate</name>
    <dbReference type="NCBI Taxonomy" id="185542"/>
    <lineage>
        <taxon>Eukaryota</taxon>
        <taxon>Viridiplantae</taxon>
        <taxon>Streptophyta</taxon>
        <taxon>Embryophyta</taxon>
        <taxon>Tracheophyta</taxon>
        <taxon>Spermatophyta</taxon>
        <taxon>Magnoliopsida</taxon>
        <taxon>eudicotyledons</taxon>
        <taxon>Gunneridae</taxon>
        <taxon>Pentapetalae</taxon>
        <taxon>asterids</taxon>
        <taxon>campanulids</taxon>
        <taxon>Aquifoliales</taxon>
        <taxon>Aquifoliaceae</taxon>
        <taxon>Ilex</taxon>
    </lineage>
</organism>
<dbReference type="Pfam" id="PF12796">
    <property type="entry name" value="Ank_2"/>
    <property type="match status" value="1"/>
</dbReference>
<dbReference type="Proteomes" id="UP001642360">
    <property type="component" value="Unassembled WGS sequence"/>
</dbReference>